<dbReference type="Gene3D" id="2.60.120.260">
    <property type="entry name" value="Galactose-binding domain-like"/>
    <property type="match status" value="2"/>
</dbReference>
<comment type="caution">
    <text evidence="5">The sequence shown here is derived from an EMBL/GenBank/DDBJ whole genome shotgun (WGS) entry which is preliminary data.</text>
</comment>
<dbReference type="InterPro" id="IPR008979">
    <property type="entry name" value="Galactose-bd-like_sf"/>
</dbReference>
<dbReference type="Gene3D" id="1.50.10.10">
    <property type="match status" value="1"/>
</dbReference>
<feature type="domain" description="Alpha-L-rhamnosidase concanavalin-like" evidence="1">
    <location>
        <begin position="282"/>
        <end position="360"/>
    </location>
</feature>
<dbReference type="InterPro" id="IPR013737">
    <property type="entry name" value="Bac_rhamnosid_N"/>
</dbReference>
<feature type="domain" description="Alpha-L-rhamnosidase six-hairpin glycosidase" evidence="3">
    <location>
        <begin position="383"/>
        <end position="730"/>
    </location>
</feature>
<dbReference type="SUPFAM" id="SSF48208">
    <property type="entry name" value="Six-hairpin glycosidases"/>
    <property type="match status" value="1"/>
</dbReference>
<dbReference type="Gene3D" id="2.60.420.10">
    <property type="entry name" value="Maltose phosphorylase, domain 3"/>
    <property type="match status" value="1"/>
</dbReference>
<organism evidence="5 6">
    <name type="scientific">Paenibacillus herberti</name>
    <dbReference type="NCBI Taxonomy" id="1619309"/>
    <lineage>
        <taxon>Bacteria</taxon>
        <taxon>Bacillati</taxon>
        <taxon>Bacillota</taxon>
        <taxon>Bacilli</taxon>
        <taxon>Bacillales</taxon>
        <taxon>Paenibacillaceae</taxon>
        <taxon>Paenibacillus</taxon>
    </lineage>
</organism>
<sequence length="809" mass="90758">MKSVTFPRFEAVKDYSERIVWSNSTKIIWHPQDVETHFEQPQNAFCYFRKTFDASEGLEEARIRIFADSKYQLFVNGEYAGRGPGRSDPRWQYVDEIDITSFIQSGKNIIAVHALHYGYGTGQSIHRIPALVVEANLLFASGEHSVISSDESWTCKHADAYDSAAPRINGCQGPIEIYDSRLALSGWEGLEYNDSAWQSAKGRGIQLSPFWNWIPRSIPLLEEGEKSAVTIAARGELAEHYRPADKLHHQILAEQSSMEMSVTAEPFRDEVVLEASPEGRASVITFDMGGMDAGYLQLRLSGSAGDIVDVVYAEQLWEGKALINLSNNRSIDRFILAGGVQELESAFVWRACRFIQFTVRNSSGPVTIERVGLRTRRSPLTTVADFHCNDDKLRQIWDISVHTLRLCMQDGFLDSSSREQQQWMGDGRWQAIFNYHYSGESSMHRKLLEQIGQSQDWMGMTKARYPDGHHNYPPIPSFCLAWVSSFGEYELYSGDHSLLPQWWPNLIQALRWFSAYTNKDGLLENVPYWPFIDWGEGPEGPIPDDQRGGIVTALNVQYVEALEAAARYARQLDDQEAEVYYTKMASRLKESIVSLLWNERVGAYADCMVDGVLSESISEPTNALAVLLLHGEGERLRQISRAVFSQAASGRVVKGSPYFMLVVCRALIKLGETRRALELIQERYGIFLDAGSDTIWERWTLFHEESNGSVSYSSASHAWGGAPIVFVYEGIFGIKPLEDGYRSFSMNPEPCGIESIKTTLPVSGGEIGMSLEAIDAGSWRLEVSIPSGYTGIICGKSYEAGKHTVTISS</sequence>
<dbReference type="Pfam" id="PF17390">
    <property type="entry name" value="Bac_rhamnosid_C"/>
    <property type="match status" value="1"/>
</dbReference>
<dbReference type="InterPro" id="IPR012341">
    <property type="entry name" value="6hp_glycosidase-like_sf"/>
</dbReference>
<dbReference type="GO" id="GO:0005975">
    <property type="term" value="P:carbohydrate metabolic process"/>
    <property type="evidence" value="ECO:0007669"/>
    <property type="project" value="InterPro"/>
</dbReference>
<evidence type="ECO:0000313" key="6">
    <source>
        <dbReference type="Proteomes" id="UP000215145"/>
    </source>
</evidence>
<dbReference type="PANTHER" id="PTHR34987:SF2">
    <property type="entry name" value="B, PUTATIVE (AFU_ORTHOLOGUE AFUA_7G05040)-RELATED"/>
    <property type="match status" value="1"/>
</dbReference>
<dbReference type="InterPro" id="IPR008928">
    <property type="entry name" value="6-hairpin_glycosidase_sf"/>
</dbReference>
<dbReference type="SUPFAM" id="SSF49785">
    <property type="entry name" value="Galactose-binding domain-like"/>
    <property type="match status" value="1"/>
</dbReference>
<reference evidence="5 6" key="1">
    <citation type="submission" date="2017-07" db="EMBL/GenBank/DDBJ databases">
        <title>Paenibacillus herberti R33 genome sequencing and assembly.</title>
        <authorList>
            <person name="Su W."/>
        </authorList>
    </citation>
    <scope>NUCLEOTIDE SEQUENCE [LARGE SCALE GENOMIC DNA]</scope>
    <source>
        <strain evidence="5 6">R33</strain>
    </source>
</reference>
<dbReference type="EMBL" id="NMUQ01000001">
    <property type="protein sequence ID" value="OXM16820.1"/>
    <property type="molecule type" value="Genomic_DNA"/>
</dbReference>
<evidence type="ECO:0000259" key="4">
    <source>
        <dbReference type="Pfam" id="PF17390"/>
    </source>
</evidence>
<protein>
    <submittedName>
        <fullName evidence="5">Uncharacterized protein</fullName>
    </submittedName>
</protein>
<dbReference type="OrthoDB" id="9815108at2"/>
<dbReference type="RefSeq" id="WP_089523902.1">
    <property type="nucleotide sequence ID" value="NZ_NMUQ01000001.1"/>
</dbReference>
<dbReference type="InterPro" id="IPR035398">
    <property type="entry name" value="Bac_rhamnosid_C"/>
</dbReference>
<dbReference type="AlphaFoldDB" id="A0A229P3Y8"/>
<dbReference type="InterPro" id="IPR008902">
    <property type="entry name" value="Rhamnosid_concanavalin"/>
</dbReference>
<dbReference type="PANTHER" id="PTHR34987">
    <property type="entry name" value="C, PUTATIVE (AFU_ORTHOLOGUE AFUA_3G02880)-RELATED"/>
    <property type="match status" value="1"/>
</dbReference>
<evidence type="ECO:0000259" key="2">
    <source>
        <dbReference type="Pfam" id="PF08531"/>
    </source>
</evidence>
<evidence type="ECO:0000259" key="3">
    <source>
        <dbReference type="Pfam" id="PF17389"/>
    </source>
</evidence>
<dbReference type="Pfam" id="PF17389">
    <property type="entry name" value="Bac_rhamnosid6H"/>
    <property type="match status" value="1"/>
</dbReference>
<evidence type="ECO:0000259" key="1">
    <source>
        <dbReference type="Pfam" id="PF05592"/>
    </source>
</evidence>
<proteinExistence type="predicted"/>
<evidence type="ECO:0000313" key="5">
    <source>
        <dbReference type="EMBL" id="OXM16820.1"/>
    </source>
</evidence>
<gene>
    <name evidence="5" type="ORF">CGZ75_09255</name>
</gene>
<accession>A0A229P3Y8</accession>
<dbReference type="Pfam" id="PF05592">
    <property type="entry name" value="Bac_rhamnosid"/>
    <property type="match status" value="1"/>
</dbReference>
<dbReference type="InterPro" id="IPR035396">
    <property type="entry name" value="Bac_rhamnosid6H"/>
</dbReference>
<dbReference type="Pfam" id="PF08531">
    <property type="entry name" value="Bac_rhamnosid_N"/>
    <property type="match status" value="1"/>
</dbReference>
<name>A0A229P3Y8_9BACL</name>
<feature type="domain" description="Alpha-L-rhamnosidase C-terminal" evidence="4">
    <location>
        <begin position="733"/>
        <end position="791"/>
    </location>
</feature>
<keyword evidence="6" id="KW-1185">Reference proteome</keyword>
<dbReference type="Proteomes" id="UP000215145">
    <property type="component" value="Unassembled WGS sequence"/>
</dbReference>
<feature type="domain" description="Bacterial alpha-L-rhamnosidase N-terminal" evidence="2">
    <location>
        <begin position="59"/>
        <end position="202"/>
    </location>
</feature>